<proteinExistence type="predicted"/>
<accession>A0ABW5TU15</accession>
<sequence length="100" mass="12258">MKRLFNLLKNKFFVTGIAFIVWMLFFDRNDLASQYDYHNKVQKLEEEKEFYNIEIEKADKELKDLTSNIQSLEKFARERYFMKRENEDVYVVVEDKTVIE</sequence>
<keyword evidence="2" id="KW-1133">Transmembrane helix</keyword>
<evidence type="ECO:0000313" key="3">
    <source>
        <dbReference type="EMBL" id="MFD2732240.1"/>
    </source>
</evidence>
<dbReference type="EMBL" id="JBHULV010000038">
    <property type="protein sequence ID" value="MFD2732240.1"/>
    <property type="molecule type" value="Genomic_DNA"/>
</dbReference>
<dbReference type="Pfam" id="PF04977">
    <property type="entry name" value="DivIC"/>
    <property type="match status" value="1"/>
</dbReference>
<feature type="transmembrane region" description="Helical" evidence="2">
    <location>
        <begin position="7"/>
        <end position="26"/>
    </location>
</feature>
<keyword evidence="4" id="KW-1185">Reference proteome</keyword>
<name>A0ABW5TU15_9SPHI</name>
<dbReference type="RefSeq" id="WP_379047815.1">
    <property type="nucleotide sequence ID" value="NZ_JBHSKW010000068.1"/>
</dbReference>
<dbReference type="Proteomes" id="UP001597546">
    <property type="component" value="Unassembled WGS sequence"/>
</dbReference>
<evidence type="ECO:0000313" key="4">
    <source>
        <dbReference type="Proteomes" id="UP001597546"/>
    </source>
</evidence>
<feature type="coiled-coil region" evidence="1">
    <location>
        <begin position="41"/>
        <end position="75"/>
    </location>
</feature>
<protein>
    <submittedName>
        <fullName evidence="3">Septum formation initiator family protein</fullName>
    </submittedName>
</protein>
<organism evidence="3 4">
    <name type="scientific">Pedobacter alpinus</name>
    <dbReference type="NCBI Taxonomy" id="1590643"/>
    <lineage>
        <taxon>Bacteria</taxon>
        <taxon>Pseudomonadati</taxon>
        <taxon>Bacteroidota</taxon>
        <taxon>Sphingobacteriia</taxon>
        <taxon>Sphingobacteriales</taxon>
        <taxon>Sphingobacteriaceae</taxon>
        <taxon>Pedobacter</taxon>
    </lineage>
</organism>
<gene>
    <name evidence="3" type="ORF">ACFSSE_11055</name>
</gene>
<evidence type="ECO:0000256" key="2">
    <source>
        <dbReference type="SAM" id="Phobius"/>
    </source>
</evidence>
<keyword evidence="2" id="KW-0812">Transmembrane</keyword>
<dbReference type="InterPro" id="IPR007060">
    <property type="entry name" value="FtsL/DivIC"/>
</dbReference>
<keyword evidence="1" id="KW-0175">Coiled coil</keyword>
<comment type="caution">
    <text evidence="3">The sequence shown here is derived from an EMBL/GenBank/DDBJ whole genome shotgun (WGS) entry which is preliminary data.</text>
</comment>
<evidence type="ECO:0000256" key="1">
    <source>
        <dbReference type="SAM" id="Coils"/>
    </source>
</evidence>
<reference evidence="4" key="1">
    <citation type="journal article" date="2019" name="Int. J. Syst. Evol. Microbiol.">
        <title>The Global Catalogue of Microorganisms (GCM) 10K type strain sequencing project: providing services to taxonomists for standard genome sequencing and annotation.</title>
        <authorList>
            <consortium name="The Broad Institute Genomics Platform"/>
            <consortium name="The Broad Institute Genome Sequencing Center for Infectious Disease"/>
            <person name="Wu L."/>
            <person name="Ma J."/>
        </authorList>
    </citation>
    <scope>NUCLEOTIDE SEQUENCE [LARGE SCALE GENOMIC DNA]</scope>
    <source>
        <strain evidence="4">KCTC 42456</strain>
    </source>
</reference>
<keyword evidence="2" id="KW-0472">Membrane</keyword>